<dbReference type="Gene3D" id="3.40.50.720">
    <property type="entry name" value="NAD(P)-binding Rossmann-like Domain"/>
    <property type="match status" value="1"/>
</dbReference>
<dbReference type="InterPro" id="IPR013332">
    <property type="entry name" value="KPR_N"/>
</dbReference>
<feature type="domain" description="Ketopantoate reductase N-terminal" evidence="1">
    <location>
        <begin position="3"/>
        <end position="154"/>
    </location>
</feature>
<keyword evidence="5" id="KW-1185">Reference proteome</keyword>
<dbReference type="Pfam" id="PF02558">
    <property type="entry name" value="ApbA"/>
    <property type="match status" value="1"/>
</dbReference>
<evidence type="ECO:0000313" key="5">
    <source>
        <dbReference type="Proteomes" id="UP000014160"/>
    </source>
</evidence>
<dbReference type="Proteomes" id="UP000013750">
    <property type="component" value="Unassembled WGS sequence"/>
</dbReference>
<proteinExistence type="predicted"/>
<dbReference type="EMBL" id="ASWH01000001">
    <property type="protein sequence ID" value="EOW81585.1"/>
    <property type="molecule type" value="Genomic_DNA"/>
</dbReference>
<comment type="caution">
    <text evidence="2">The sequence shown here is derived from an EMBL/GenBank/DDBJ whole genome shotgun (WGS) entry which is preliminary data.</text>
</comment>
<accession>R2XKE6</accession>
<dbReference type="eggNOG" id="COG1893">
    <property type="taxonomic scope" value="Bacteria"/>
</dbReference>
<dbReference type="AlphaFoldDB" id="R2XKE6"/>
<protein>
    <recommendedName>
        <fullName evidence="1">Ketopantoate reductase N-terminal domain-containing protein</fullName>
    </recommendedName>
</protein>
<organism evidence="2 4">
    <name type="scientific">Enterococcus gilvus ATCC BAA-350</name>
    <dbReference type="NCBI Taxonomy" id="1158614"/>
    <lineage>
        <taxon>Bacteria</taxon>
        <taxon>Bacillati</taxon>
        <taxon>Bacillota</taxon>
        <taxon>Bacilli</taxon>
        <taxon>Lactobacillales</taxon>
        <taxon>Enterococcaceae</taxon>
        <taxon>Enterococcus</taxon>
    </lineage>
</organism>
<gene>
    <name evidence="3" type="ORF">I592_00881</name>
    <name evidence="2" type="ORF">UKC_03079</name>
</gene>
<reference evidence="3 5" key="2">
    <citation type="submission" date="2013-03" db="EMBL/GenBank/DDBJ databases">
        <title>The Genome Sequence of Enterococcus gilvus ATCC BAA-350 (PacBio/Illumina hybrid assembly).</title>
        <authorList>
            <consortium name="The Broad Institute Genomics Platform"/>
            <consortium name="The Broad Institute Genome Sequencing Center for Infectious Disease"/>
            <person name="Earl A."/>
            <person name="Russ C."/>
            <person name="Gilmore M."/>
            <person name="Surin D."/>
            <person name="Walker B."/>
            <person name="Young S."/>
            <person name="Zeng Q."/>
            <person name="Gargeya S."/>
            <person name="Fitzgerald M."/>
            <person name="Haas B."/>
            <person name="Abouelleil A."/>
            <person name="Allen A.W."/>
            <person name="Alvarado L."/>
            <person name="Arachchi H.M."/>
            <person name="Berlin A.M."/>
            <person name="Chapman S.B."/>
            <person name="Gainer-Dewar J."/>
            <person name="Goldberg J."/>
            <person name="Griggs A."/>
            <person name="Gujja S."/>
            <person name="Hansen M."/>
            <person name="Howarth C."/>
            <person name="Imamovic A."/>
            <person name="Ireland A."/>
            <person name="Larimer J."/>
            <person name="McCowan C."/>
            <person name="Murphy C."/>
            <person name="Pearson M."/>
            <person name="Poon T.W."/>
            <person name="Priest M."/>
            <person name="Roberts A."/>
            <person name="Saif S."/>
            <person name="Shea T."/>
            <person name="Sisk P."/>
            <person name="Sykes S."/>
            <person name="Wortman J."/>
            <person name="Nusbaum C."/>
            <person name="Birren B."/>
        </authorList>
    </citation>
    <scope>NUCLEOTIDE SEQUENCE [LARGE SCALE GENOMIC DNA]</scope>
    <source>
        <strain evidence="3 5">ATCC BAA-350</strain>
    </source>
</reference>
<name>R2XKE6_9ENTE</name>
<dbReference type="SUPFAM" id="SSF51735">
    <property type="entry name" value="NAD(P)-binding Rossmann-fold domains"/>
    <property type="match status" value="1"/>
</dbReference>
<dbReference type="InterPro" id="IPR036291">
    <property type="entry name" value="NAD(P)-bd_dom_sf"/>
</dbReference>
<dbReference type="EMBL" id="AJDQ01000009">
    <property type="protein sequence ID" value="EOI55038.1"/>
    <property type="molecule type" value="Genomic_DNA"/>
</dbReference>
<dbReference type="Proteomes" id="UP000014160">
    <property type="component" value="Unassembled WGS sequence"/>
</dbReference>
<evidence type="ECO:0000313" key="2">
    <source>
        <dbReference type="EMBL" id="EOI55038.1"/>
    </source>
</evidence>
<evidence type="ECO:0000313" key="4">
    <source>
        <dbReference type="Proteomes" id="UP000013750"/>
    </source>
</evidence>
<dbReference type="RefSeq" id="WP_010781441.1">
    <property type="nucleotide sequence ID" value="NZ_ASWH01000001.1"/>
</dbReference>
<reference evidence="2 4" key="1">
    <citation type="submission" date="2013-02" db="EMBL/GenBank/DDBJ databases">
        <title>The Genome Sequence of Enterococcus gilvus ATCC BAA-350.</title>
        <authorList>
            <consortium name="The Broad Institute Genome Sequencing Platform"/>
            <consortium name="The Broad Institute Genome Sequencing Center for Infectious Disease"/>
            <person name="Earl A.M."/>
            <person name="Gilmore M.S."/>
            <person name="Lebreton F."/>
            <person name="Walker B."/>
            <person name="Young S.K."/>
            <person name="Zeng Q."/>
            <person name="Gargeya S."/>
            <person name="Fitzgerald M."/>
            <person name="Haas B."/>
            <person name="Abouelleil A."/>
            <person name="Alvarado L."/>
            <person name="Arachchi H.M."/>
            <person name="Berlin A.M."/>
            <person name="Chapman S.B."/>
            <person name="Dewar J."/>
            <person name="Goldberg J."/>
            <person name="Griggs A."/>
            <person name="Gujja S."/>
            <person name="Hansen M."/>
            <person name="Howarth C."/>
            <person name="Imamovic A."/>
            <person name="Larimer J."/>
            <person name="McCowan C."/>
            <person name="Murphy C."/>
            <person name="Neiman D."/>
            <person name="Pearson M."/>
            <person name="Priest M."/>
            <person name="Roberts A."/>
            <person name="Saif S."/>
            <person name="Shea T."/>
            <person name="Sisk P."/>
            <person name="Sykes S."/>
            <person name="Wortman J."/>
            <person name="Nusbaum C."/>
            <person name="Birren B."/>
        </authorList>
    </citation>
    <scope>NUCLEOTIDE SEQUENCE [LARGE SCALE GENOMIC DNA]</scope>
    <source>
        <strain evidence="2 4">ATCC BAA-350</strain>
    </source>
</reference>
<sequence length="306" mass="34894">MKILVYGAGIQGSYLAHSLLKGNNQVTLLARGQRKKELQTNGLVLTHSLQRKQTKDTLQVIETLQPKDQYDLIFVTMKYSDFPTVIDSLAENCSQTILFVGNQIDAAGLEKDLQQKSVQPKDVYFGFQLTGGMSTDTGVSVLRFGKGQMKIGSLHTHFKLTQTLDTVFEGTNYGWSYEQKMDDWLKSHATMVMIQNSFEYLYDFSAVTIRKSGELSTLSYALKEGIDLLEASGSEIFPKGQQFLFQHPALAKLFYTLYYRSPISRMVQGNFKEVYELIRTFEHYQTKENKELDTLLQTAKEKYEKS</sequence>
<dbReference type="PATRIC" id="fig|1158614.3.peg.3068"/>
<dbReference type="OrthoDB" id="9793586at2"/>
<dbReference type="HOGENOM" id="CLU_055593_0_0_9"/>
<evidence type="ECO:0000259" key="1">
    <source>
        <dbReference type="Pfam" id="PF02558"/>
    </source>
</evidence>
<evidence type="ECO:0000313" key="3">
    <source>
        <dbReference type="EMBL" id="EOW81585.1"/>
    </source>
</evidence>